<dbReference type="GO" id="GO:0006167">
    <property type="term" value="P:AMP biosynthetic process"/>
    <property type="evidence" value="ECO:0007669"/>
    <property type="project" value="TreeGrafter"/>
</dbReference>
<feature type="domain" description="Nudix hydrolase" evidence="2">
    <location>
        <begin position="1"/>
        <end position="138"/>
    </location>
</feature>
<dbReference type="PANTHER" id="PTHR21340">
    <property type="entry name" value="DIADENOSINE 5,5-P1,P4-TETRAPHOSPHATE PYROPHOSPHOHYDROLASE MUTT"/>
    <property type="match status" value="1"/>
</dbReference>
<dbReference type="PROSITE" id="PS00893">
    <property type="entry name" value="NUDIX_BOX"/>
    <property type="match status" value="1"/>
</dbReference>
<dbReference type="GO" id="GO:0006754">
    <property type="term" value="P:ATP biosynthetic process"/>
    <property type="evidence" value="ECO:0007669"/>
    <property type="project" value="TreeGrafter"/>
</dbReference>
<dbReference type="InterPro" id="IPR020084">
    <property type="entry name" value="NUDIX_hydrolase_CS"/>
</dbReference>
<comment type="caution">
    <text evidence="3">The sequence shown here is derived from an EMBL/GenBank/DDBJ whole genome shotgun (WGS) entry which is preliminary data.</text>
</comment>
<accession>A0A2D6YL43</accession>
<gene>
    <name evidence="3" type="ORF">CMN54_10850</name>
</gene>
<proteinExistence type="predicted"/>
<dbReference type="AlphaFoldDB" id="A0A2D6YL43"/>
<evidence type="ECO:0000313" key="3">
    <source>
        <dbReference type="EMBL" id="MAH63921.1"/>
    </source>
</evidence>
<dbReference type="Proteomes" id="UP000226525">
    <property type="component" value="Unassembled WGS sequence"/>
</dbReference>
<keyword evidence="1" id="KW-0378">Hydrolase</keyword>
<sequence length="154" mass="18108">MRAPYQVLVFPYKHKDETVLFLLCLRRDLGFWQPVSGGGEDTETYLETAKRELSEETDLVGKNWMQLDSMCTLPRILFNDHKHWNNHLLVVPEYAFSVQVKGEPTLSSEHIDYCWCNATEAQKLLKYDSNRIALWELCERLKSQGKQIPKLERF</sequence>
<dbReference type="Gene3D" id="3.90.79.10">
    <property type="entry name" value="Nucleoside Triphosphate Pyrophosphohydrolase"/>
    <property type="match status" value="1"/>
</dbReference>
<dbReference type="InterPro" id="IPR000086">
    <property type="entry name" value="NUDIX_hydrolase_dom"/>
</dbReference>
<dbReference type="PANTHER" id="PTHR21340:SF0">
    <property type="entry name" value="BIS(5'-NUCLEOSYL)-TETRAPHOSPHATASE [ASYMMETRICAL]"/>
    <property type="match status" value="1"/>
</dbReference>
<dbReference type="CDD" id="cd04664">
    <property type="entry name" value="NUDIX_DHNTPase_like"/>
    <property type="match status" value="1"/>
</dbReference>
<dbReference type="InterPro" id="IPR051325">
    <property type="entry name" value="Nudix_hydrolase_domain"/>
</dbReference>
<name>A0A2D6YL43_9DELT</name>
<organism evidence="3 4">
    <name type="scientific">SAR324 cluster bacterium</name>
    <dbReference type="NCBI Taxonomy" id="2024889"/>
    <lineage>
        <taxon>Bacteria</taxon>
        <taxon>Deltaproteobacteria</taxon>
        <taxon>SAR324 cluster</taxon>
    </lineage>
</organism>
<dbReference type="PROSITE" id="PS51462">
    <property type="entry name" value="NUDIX"/>
    <property type="match status" value="1"/>
</dbReference>
<dbReference type="InterPro" id="IPR015797">
    <property type="entry name" value="NUDIX_hydrolase-like_dom_sf"/>
</dbReference>
<evidence type="ECO:0000256" key="1">
    <source>
        <dbReference type="ARBA" id="ARBA00022801"/>
    </source>
</evidence>
<dbReference type="SUPFAM" id="SSF55811">
    <property type="entry name" value="Nudix"/>
    <property type="match status" value="1"/>
</dbReference>
<evidence type="ECO:0000259" key="2">
    <source>
        <dbReference type="PROSITE" id="PS51462"/>
    </source>
</evidence>
<dbReference type="Pfam" id="PF00293">
    <property type="entry name" value="NUDIX"/>
    <property type="match status" value="1"/>
</dbReference>
<reference evidence="4" key="1">
    <citation type="submission" date="2017-09" db="EMBL/GenBank/DDBJ databases">
        <title>The Reconstruction of 2,631 Draft Metagenome-Assembled Genomes from the Global Oceans.</title>
        <authorList>
            <person name="Tully B.J."/>
            <person name="Graham E.D."/>
            <person name="Heidelberg J.F."/>
        </authorList>
    </citation>
    <scope>NUCLEOTIDE SEQUENCE [LARGE SCALE GENOMIC DNA]</scope>
</reference>
<evidence type="ECO:0000313" key="4">
    <source>
        <dbReference type="Proteomes" id="UP000226525"/>
    </source>
</evidence>
<dbReference type="GO" id="GO:0004081">
    <property type="term" value="F:bis(5'-nucleosyl)-tetraphosphatase (asymmetrical) activity"/>
    <property type="evidence" value="ECO:0007669"/>
    <property type="project" value="TreeGrafter"/>
</dbReference>
<protein>
    <submittedName>
        <fullName evidence="3">NUDIX domain-containing protein</fullName>
    </submittedName>
</protein>
<dbReference type="EMBL" id="NZEX01000122">
    <property type="protein sequence ID" value="MAH63921.1"/>
    <property type="molecule type" value="Genomic_DNA"/>
</dbReference>